<feature type="compositionally biased region" description="Acidic residues" evidence="1">
    <location>
        <begin position="130"/>
        <end position="148"/>
    </location>
</feature>
<name>A0ABQ5GHU4_9ASTR</name>
<sequence length="223" mass="25770">MLVERKDIMRIIAQKQIIGPQESILRDELDFVHSRISTQETTLEDIQVSSESSSITILYDQSGATEAWWAYNPQVPKIKVSYPPRFYQDLKKFYWLSSRGVVLENSTNDDKTKSDKDCDHGDDSDKSYNEDESVDYDNDDSDKDFDDYEDQTTGFEICAHDKEPEQTQREPQSYSPSVTITSHEDVSRYLIDPPKVQMTELLNEPMYTETTTLAVVPLFDTIH</sequence>
<feature type="region of interest" description="Disordered" evidence="1">
    <location>
        <begin position="105"/>
        <end position="148"/>
    </location>
</feature>
<protein>
    <submittedName>
        <fullName evidence="2">Uncharacterized protein</fullName>
    </submittedName>
</protein>
<organism evidence="2 3">
    <name type="scientific">Tanacetum coccineum</name>
    <dbReference type="NCBI Taxonomy" id="301880"/>
    <lineage>
        <taxon>Eukaryota</taxon>
        <taxon>Viridiplantae</taxon>
        <taxon>Streptophyta</taxon>
        <taxon>Embryophyta</taxon>
        <taxon>Tracheophyta</taxon>
        <taxon>Spermatophyta</taxon>
        <taxon>Magnoliopsida</taxon>
        <taxon>eudicotyledons</taxon>
        <taxon>Gunneridae</taxon>
        <taxon>Pentapetalae</taxon>
        <taxon>asterids</taxon>
        <taxon>campanulids</taxon>
        <taxon>Asterales</taxon>
        <taxon>Asteraceae</taxon>
        <taxon>Asteroideae</taxon>
        <taxon>Anthemideae</taxon>
        <taxon>Anthemidinae</taxon>
        <taxon>Tanacetum</taxon>
    </lineage>
</organism>
<reference evidence="2" key="1">
    <citation type="journal article" date="2022" name="Int. J. Mol. Sci.">
        <title>Draft Genome of Tanacetum Coccineum: Genomic Comparison of Closely Related Tanacetum-Family Plants.</title>
        <authorList>
            <person name="Yamashiro T."/>
            <person name="Shiraishi A."/>
            <person name="Nakayama K."/>
            <person name="Satake H."/>
        </authorList>
    </citation>
    <scope>NUCLEOTIDE SEQUENCE</scope>
</reference>
<feature type="region of interest" description="Disordered" evidence="1">
    <location>
        <begin position="159"/>
        <end position="178"/>
    </location>
</feature>
<gene>
    <name evidence="2" type="ORF">Tco_1041103</name>
</gene>
<evidence type="ECO:0000313" key="2">
    <source>
        <dbReference type="EMBL" id="GJT74378.1"/>
    </source>
</evidence>
<proteinExistence type="predicted"/>
<dbReference type="Proteomes" id="UP001151760">
    <property type="component" value="Unassembled WGS sequence"/>
</dbReference>
<evidence type="ECO:0000313" key="3">
    <source>
        <dbReference type="Proteomes" id="UP001151760"/>
    </source>
</evidence>
<feature type="compositionally biased region" description="Basic and acidic residues" evidence="1">
    <location>
        <begin position="108"/>
        <end position="129"/>
    </location>
</feature>
<reference evidence="2" key="2">
    <citation type="submission" date="2022-01" db="EMBL/GenBank/DDBJ databases">
        <authorList>
            <person name="Yamashiro T."/>
            <person name="Shiraishi A."/>
            <person name="Satake H."/>
            <person name="Nakayama K."/>
        </authorList>
    </citation>
    <scope>NUCLEOTIDE SEQUENCE</scope>
</reference>
<feature type="compositionally biased region" description="Polar residues" evidence="1">
    <location>
        <begin position="169"/>
        <end position="178"/>
    </location>
</feature>
<dbReference type="EMBL" id="BQNB010018436">
    <property type="protein sequence ID" value="GJT74378.1"/>
    <property type="molecule type" value="Genomic_DNA"/>
</dbReference>
<evidence type="ECO:0000256" key="1">
    <source>
        <dbReference type="SAM" id="MobiDB-lite"/>
    </source>
</evidence>
<comment type="caution">
    <text evidence="2">The sequence shown here is derived from an EMBL/GenBank/DDBJ whole genome shotgun (WGS) entry which is preliminary data.</text>
</comment>
<accession>A0ABQ5GHU4</accession>
<keyword evidence="3" id="KW-1185">Reference proteome</keyword>
<feature type="compositionally biased region" description="Basic and acidic residues" evidence="1">
    <location>
        <begin position="159"/>
        <end position="168"/>
    </location>
</feature>